<protein>
    <recommendedName>
        <fullName evidence="3">C2H2-type domain-containing protein</fullName>
    </recommendedName>
</protein>
<dbReference type="GO" id="GO:0008270">
    <property type="term" value="F:zinc ion binding"/>
    <property type="evidence" value="ECO:0007669"/>
    <property type="project" value="UniProtKB-KW"/>
</dbReference>
<reference evidence="4 5" key="1">
    <citation type="journal article" date="2015" name="Biotechnol. Biofuels">
        <title>Enhanced degradation of softwood versus hardwood by the white-rot fungus Pycnoporus coccineus.</title>
        <authorList>
            <person name="Couturier M."/>
            <person name="Navarro D."/>
            <person name="Chevret D."/>
            <person name="Henrissat B."/>
            <person name="Piumi F."/>
            <person name="Ruiz-Duenas F.J."/>
            <person name="Martinez A.T."/>
            <person name="Grigoriev I.V."/>
            <person name="Riley R."/>
            <person name="Lipzen A."/>
            <person name="Berrin J.G."/>
            <person name="Master E.R."/>
            <person name="Rosso M.N."/>
        </authorList>
    </citation>
    <scope>NUCLEOTIDE SEQUENCE [LARGE SCALE GENOMIC DNA]</scope>
    <source>
        <strain evidence="4 5">BRFM310</strain>
    </source>
</reference>
<evidence type="ECO:0000313" key="4">
    <source>
        <dbReference type="EMBL" id="OSD02701.1"/>
    </source>
</evidence>
<dbReference type="EMBL" id="KZ084104">
    <property type="protein sequence ID" value="OSD02701.1"/>
    <property type="molecule type" value="Genomic_DNA"/>
</dbReference>
<dbReference type="Proteomes" id="UP000193067">
    <property type="component" value="Unassembled WGS sequence"/>
</dbReference>
<feature type="compositionally biased region" description="Low complexity" evidence="2">
    <location>
        <begin position="214"/>
        <end position="228"/>
    </location>
</feature>
<accession>A0A1Y2IR46</accession>
<sequence length="244" mass="27001">MSKKKKRPIVVCWECKKSFRGEAACQDHAQAKRHKWRPDTEPQVASMGTSSTQARTSAITPAWLPCSMCTMRFEDLKALSWHRKLHHGFSSPFATLVPQDSVPISPHNTSCRACKLMCEDEASLRWHLSLKHTCKVCMVHHESAQALEEHCHTSVAHKLRVTASEAAQGPVASSNTPGASKPACEHGEIVEGTVDLKDAESCARFVERYAEEGSTPSSSKDPSASFQSLPPPHRTKWAEWVTTT</sequence>
<dbReference type="PROSITE" id="PS00028">
    <property type="entry name" value="ZINC_FINGER_C2H2_1"/>
    <property type="match status" value="2"/>
</dbReference>
<dbReference type="STRING" id="1353009.A0A1Y2IR46"/>
<dbReference type="SMART" id="SM00355">
    <property type="entry name" value="ZnF_C2H2"/>
    <property type="match status" value="3"/>
</dbReference>
<dbReference type="PROSITE" id="PS50157">
    <property type="entry name" value="ZINC_FINGER_C2H2_2"/>
    <property type="match status" value="1"/>
</dbReference>
<keyword evidence="1" id="KW-0479">Metal-binding</keyword>
<feature type="domain" description="C2H2-type" evidence="3">
    <location>
        <begin position="64"/>
        <end position="91"/>
    </location>
</feature>
<keyword evidence="1" id="KW-0862">Zinc</keyword>
<name>A0A1Y2IR46_TRAC3</name>
<feature type="region of interest" description="Disordered" evidence="2">
    <location>
        <begin position="30"/>
        <end position="52"/>
    </location>
</feature>
<evidence type="ECO:0000259" key="3">
    <source>
        <dbReference type="PROSITE" id="PS50157"/>
    </source>
</evidence>
<keyword evidence="5" id="KW-1185">Reference proteome</keyword>
<organism evidence="4 5">
    <name type="scientific">Trametes coccinea (strain BRFM310)</name>
    <name type="common">Pycnoporus coccineus</name>
    <dbReference type="NCBI Taxonomy" id="1353009"/>
    <lineage>
        <taxon>Eukaryota</taxon>
        <taxon>Fungi</taxon>
        <taxon>Dikarya</taxon>
        <taxon>Basidiomycota</taxon>
        <taxon>Agaricomycotina</taxon>
        <taxon>Agaricomycetes</taxon>
        <taxon>Polyporales</taxon>
        <taxon>Polyporaceae</taxon>
        <taxon>Trametes</taxon>
    </lineage>
</organism>
<dbReference type="AlphaFoldDB" id="A0A1Y2IR46"/>
<feature type="region of interest" description="Disordered" evidence="2">
    <location>
        <begin position="210"/>
        <end position="244"/>
    </location>
</feature>
<evidence type="ECO:0000313" key="5">
    <source>
        <dbReference type="Proteomes" id="UP000193067"/>
    </source>
</evidence>
<dbReference type="InterPro" id="IPR036236">
    <property type="entry name" value="Znf_C2H2_sf"/>
</dbReference>
<proteinExistence type="predicted"/>
<evidence type="ECO:0000256" key="2">
    <source>
        <dbReference type="SAM" id="MobiDB-lite"/>
    </source>
</evidence>
<dbReference type="OrthoDB" id="2758344at2759"/>
<evidence type="ECO:0000256" key="1">
    <source>
        <dbReference type="PROSITE-ProRule" id="PRU00042"/>
    </source>
</evidence>
<keyword evidence="1" id="KW-0863">Zinc-finger</keyword>
<gene>
    <name evidence="4" type="ORF">PYCCODRAFT_334678</name>
</gene>
<dbReference type="InterPro" id="IPR013087">
    <property type="entry name" value="Znf_C2H2_type"/>
</dbReference>
<dbReference type="SUPFAM" id="SSF57667">
    <property type="entry name" value="beta-beta-alpha zinc fingers"/>
    <property type="match status" value="1"/>
</dbReference>